<dbReference type="AlphaFoldDB" id="A0A059FY92"/>
<dbReference type="GO" id="GO:0006302">
    <property type="term" value="P:double-strand break repair"/>
    <property type="evidence" value="ECO:0007669"/>
    <property type="project" value="TreeGrafter"/>
</dbReference>
<dbReference type="InterPro" id="IPR027417">
    <property type="entry name" value="P-loop_NTPase"/>
</dbReference>
<evidence type="ECO:0000313" key="3">
    <source>
        <dbReference type="Proteomes" id="UP000025061"/>
    </source>
</evidence>
<dbReference type="InterPro" id="IPR026866">
    <property type="entry name" value="CR006_AAA"/>
</dbReference>
<dbReference type="PANTHER" id="PTHR32182:SF0">
    <property type="entry name" value="DNA REPLICATION AND REPAIR PROTEIN RECF"/>
    <property type="match status" value="1"/>
</dbReference>
<dbReference type="Gene3D" id="3.40.50.300">
    <property type="entry name" value="P-loop containing nucleotide triphosphate hydrolases"/>
    <property type="match status" value="1"/>
</dbReference>
<organism evidence="2 3">
    <name type="scientific">Hyphomonas hirschiana VP5</name>
    <dbReference type="NCBI Taxonomy" id="1280951"/>
    <lineage>
        <taxon>Bacteria</taxon>
        <taxon>Pseudomonadati</taxon>
        <taxon>Pseudomonadota</taxon>
        <taxon>Alphaproteobacteria</taxon>
        <taxon>Hyphomonadales</taxon>
        <taxon>Hyphomonadaceae</taxon>
        <taxon>Hyphomonas</taxon>
    </lineage>
</organism>
<dbReference type="GO" id="GO:0000731">
    <property type="term" value="P:DNA synthesis involved in DNA repair"/>
    <property type="evidence" value="ECO:0007669"/>
    <property type="project" value="TreeGrafter"/>
</dbReference>
<reference evidence="2 3" key="1">
    <citation type="submission" date="2013-04" db="EMBL/GenBank/DDBJ databases">
        <title>Hyphomonas hirschiana VP5 Genome Sequencing.</title>
        <authorList>
            <person name="Lai Q."/>
            <person name="Shao Z."/>
        </authorList>
    </citation>
    <scope>NUCLEOTIDE SEQUENCE [LARGE SCALE GENOMIC DNA]</scope>
    <source>
        <strain evidence="2 3">VP5</strain>
    </source>
</reference>
<evidence type="ECO:0000313" key="2">
    <source>
        <dbReference type="EMBL" id="KCZ95448.1"/>
    </source>
</evidence>
<feature type="domain" description="Protein CR006 P-loop" evidence="1">
    <location>
        <begin position="12"/>
        <end position="713"/>
    </location>
</feature>
<proteinExistence type="predicted"/>
<accession>A0A059FY92</accession>
<dbReference type="Proteomes" id="UP000025061">
    <property type="component" value="Unassembled WGS sequence"/>
</dbReference>
<comment type="caution">
    <text evidence="2">The sequence shown here is derived from an EMBL/GenBank/DDBJ whole genome shotgun (WGS) entry which is preliminary data.</text>
</comment>
<dbReference type="Pfam" id="PF13166">
    <property type="entry name" value="AAA_13"/>
    <property type="match status" value="1"/>
</dbReference>
<dbReference type="OrthoDB" id="9789562at2"/>
<dbReference type="EMBL" id="ARYI01000003">
    <property type="protein sequence ID" value="KCZ95448.1"/>
    <property type="molecule type" value="Genomic_DNA"/>
</dbReference>
<dbReference type="PATRIC" id="fig|1280951.3.peg.974"/>
<evidence type="ECO:0000259" key="1">
    <source>
        <dbReference type="Pfam" id="PF13166"/>
    </source>
</evidence>
<dbReference type="RefSeq" id="WP_011645315.1">
    <property type="nucleotide sequence ID" value="NZ_ARYI01000003.1"/>
</dbReference>
<dbReference type="PANTHER" id="PTHR32182">
    <property type="entry name" value="DNA REPLICATION AND REPAIR PROTEIN RECF"/>
    <property type="match status" value="1"/>
</dbReference>
<sequence length="747" mass="82857">MLLKVNRIRNLGVFSDFSWDAGLPAFERFNVVYGENGTGKTTLSRLFDCLKTGLHEDYPALEFKISSETGDFTHGAAAARKVRVFNADYVQLNIGQLDGNLKPILVVGEENKALSEALKQNERELATRKDLIAEAESRIAQHETARGKLFTSVAATISEATSGTLQRSYRKNNAEAAFKILGVSKEPTETELTAHRATLRQEAMDRIEAELTKTMMFSGNDHSFDQAARAIESAASSLCGRTVISDAIARLQDSPEIAKWVEQGHALHKALGSQTCQFCEQDLPADRWRKLEAHFNNEDQALKSEIERTIDEIDQLKKFLQSTSLPDKFALYGDFRHQYDEAKETLTTEVMAASAALDQITAKLAEKLGARTASIPFDIRLDFGGLANAFSAVSALLDNHNKKTELFTGAKDAAKKAIEAYYLIGIKAQVAIFDAKIVDEMALITQNKDGDEGAGMAALATLEAAINEKKMQISSAHKAGEDLTKLLQTFLGRNELTFESSDLGYRVKRNGKDAKRLSEGERTAIAFIYFIVQLKDQDFDLAEGVVVIDDPVSSLDSSSVYQAFAFLKSAVRDAKQVFLLTHNFSFLRLVINWLQHDPAAKKKNKMYMLVCRNGATGRHSTMGPLDQALIDHPTEYHFLFKTLTNFNGDGTIADCYHIPNVTRKVLETFLDFFAPGKNSLYSKLSQVDFDENKKTAIYKYANDNSHFTGQGFEPGLVQESQKNVTYLLEMIKTLAPQHYAGMVAATS</sequence>
<keyword evidence="3" id="KW-1185">Reference proteome</keyword>
<dbReference type="SUPFAM" id="SSF52540">
    <property type="entry name" value="P-loop containing nucleoside triphosphate hydrolases"/>
    <property type="match status" value="1"/>
</dbReference>
<protein>
    <recommendedName>
        <fullName evidence="1">Protein CR006 P-loop domain-containing protein</fullName>
    </recommendedName>
</protein>
<name>A0A059FY92_9PROT</name>
<gene>
    <name evidence="2" type="ORF">HHI_04810</name>
</gene>